<dbReference type="InterPro" id="IPR032823">
    <property type="entry name" value="BCA_ABC_TP_C"/>
</dbReference>
<protein>
    <recommendedName>
        <fullName evidence="4">ABC transporter domain-containing protein</fullName>
    </recommendedName>
</protein>
<dbReference type="InterPro" id="IPR003593">
    <property type="entry name" value="AAA+_ATPase"/>
</dbReference>
<dbReference type="EMBL" id="UINC01000543">
    <property type="protein sequence ID" value="SUZ57111.1"/>
    <property type="molecule type" value="Genomic_DNA"/>
</dbReference>
<proteinExistence type="predicted"/>
<keyword evidence="2" id="KW-0547">Nucleotide-binding</keyword>
<dbReference type="CDD" id="cd03219">
    <property type="entry name" value="ABC_Mj1267_LivG_branched"/>
    <property type="match status" value="1"/>
</dbReference>
<evidence type="ECO:0000256" key="2">
    <source>
        <dbReference type="ARBA" id="ARBA00022741"/>
    </source>
</evidence>
<evidence type="ECO:0000313" key="5">
    <source>
        <dbReference type="EMBL" id="SUZ57111.1"/>
    </source>
</evidence>
<sequence>MSFFAVDGLTMRFGGLTALDDVSFEVDRGMIFSIIGPNGSGKSTAFNCISGIYQPTAGKIYFEGEGISGLAPHHIARLGIARTFQNIELFSTETTIDNLMLGRHQHMHSGVWSGVAMLGRATSAAREETENRERVQWIIELLDLVQVRDRPVGELPYGTQKRVELARALAMEPKLLLVDEPSAGMNADERAEVAERMRELRAELDVTILLIEHHVQLAIGLADRVLALNFGKPIAQGAPEEIRQHPEVIKAYLGDG</sequence>
<dbReference type="AlphaFoldDB" id="A0A381NR96"/>
<dbReference type="Pfam" id="PF00005">
    <property type="entry name" value="ABC_tran"/>
    <property type="match status" value="1"/>
</dbReference>
<dbReference type="GO" id="GO:0016887">
    <property type="term" value="F:ATP hydrolysis activity"/>
    <property type="evidence" value="ECO:0007669"/>
    <property type="project" value="InterPro"/>
</dbReference>
<keyword evidence="3" id="KW-0067">ATP-binding</keyword>
<dbReference type="PANTHER" id="PTHR45772">
    <property type="entry name" value="CONSERVED COMPONENT OF ABC TRANSPORTER FOR NATURAL AMINO ACIDS-RELATED"/>
    <property type="match status" value="1"/>
</dbReference>
<dbReference type="SMART" id="SM00382">
    <property type="entry name" value="AAA"/>
    <property type="match status" value="1"/>
</dbReference>
<dbReference type="Gene3D" id="3.40.50.300">
    <property type="entry name" value="P-loop containing nucleotide triphosphate hydrolases"/>
    <property type="match status" value="1"/>
</dbReference>
<dbReference type="GO" id="GO:0005886">
    <property type="term" value="C:plasma membrane"/>
    <property type="evidence" value="ECO:0007669"/>
    <property type="project" value="TreeGrafter"/>
</dbReference>
<dbReference type="InterPro" id="IPR051120">
    <property type="entry name" value="ABC_AA/LPS_Transport"/>
</dbReference>
<evidence type="ECO:0000256" key="3">
    <source>
        <dbReference type="ARBA" id="ARBA00022840"/>
    </source>
</evidence>
<reference evidence="5" key="1">
    <citation type="submission" date="2018-05" db="EMBL/GenBank/DDBJ databases">
        <authorList>
            <person name="Lanie J.A."/>
            <person name="Ng W.-L."/>
            <person name="Kazmierczak K.M."/>
            <person name="Andrzejewski T.M."/>
            <person name="Davidsen T.M."/>
            <person name="Wayne K.J."/>
            <person name="Tettelin H."/>
            <person name="Glass J.I."/>
            <person name="Rusch D."/>
            <person name="Podicherti R."/>
            <person name="Tsui H.-C.T."/>
            <person name="Winkler M.E."/>
        </authorList>
    </citation>
    <scope>NUCLEOTIDE SEQUENCE</scope>
</reference>
<dbReference type="PROSITE" id="PS50893">
    <property type="entry name" value="ABC_TRANSPORTER_2"/>
    <property type="match status" value="1"/>
</dbReference>
<dbReference type="Pfam" id="PF12399">
    <property type="entry name" value="BCA_ABC_TP_C"/>
    <property type="match status" value="1"/>
</dbReference>
<evidence type="ECO:0000259" key="4">
    <source>
        <dbReference type="PROSITE" id="PS50893"/>
    </source>
</evidence>
<organism evidence="5">
    <name type="scientific">marine metagenome</name>
    <dbReference type="NCBI Taxonomy" id="408172"/>
    <lineage>
        <taxon>unclassified sequences</taxon>
        <taxon>metagenomes</taxon>
        <taxon>ecological metagenomes</taxon>
    </lineage>
</organism>
<dbReference type="GO" id="GO:0005524">
    <property type="term" value="F:ATP binding"/>
    <property type="evidence" value="ECO:0007669"/>
    <property type="project" value="UniProtKB-KW"/>
</dbReference>
<evidence type="ECO:0000256" key="1">
    <source>
        <dbReference type="ARBA" id="ARBA00022448"/>
    </source>
</evidence>
<gene>
    <name evidence="5" type="ORF">METZ01_LOCUS9965</name>
</gene>
<accession>A0A381NR96</accession>
<keyword evidence="1" id="KW-0813">Transport</keyword>
<name>A0A381NR96_9ZZZZ</name>
<feature type="domain" description="ABC transporter" evidence="4">
    <location>
        <begin position="4"/>
        <end position="255"/>
    </location>
</feature>
<dbReference type="SUPFAM" id="SSF52540">
    <property type="entry name" value="P-loop containing nucleoside triphosphate hydrolases"/>
    <property type="match status" value="1"/>
</dbReference>
<dbReference type="InterPro" id="IPR027417">
    <property type="entry name" value="P-loop_NTPase"/>
</dbReference>
<dbReference type="InterPro" id="IPR003439">
    <property type="entry name" value="ABC_transporter-like_ATP-bd"/>
</dbReference>
<dbReference type="PANTHER" id="PTHR45772:SF1">
    <property type="entry name" value="ABC TRANSPORTER ATP-BINDING PROTEIN"/>
    <property type="match status" value="1"/>
</dbReference>
<dbReference type="FunFam" id="3.40.50.300:FF:000421">
    <property type="entry name" value="Branched-chain amino acid ABC transporter ATP-binding protein"/>
    <property type="match status" value="1"/>
</dbReference>